<dbReference type="EMBL" id="JQCR01000002">
    <property type="protein sequence ID" value="KGE19799.1"/>
    <property type="molecule type" value="Genomic_DNA"/>
</dbReference>
<organism evidence="1 2">
    <name type="scientific">Paenibacillus wynnii</name>
    <dbReference type="NCBI Taxonomy" id="268407"/>
    <lineage>
        <taxon>Bacteria</taxon>
        <taxon>Bacillati</taxon>
        <taxon>Bacillota</taxon>
        <taxon>Bacilli</taxon>
        <taxon>Bacillales</taxon>
        <taxon>Paenibacillaceae</taxon>
        <taxon>Paenibacillus</taxon>
    </lineage>
</organism>
<reference evidence="1 2" key="2">
    <citation type="submission" date="2014-10" db="EMBL/GenBank/DDBJ databases">
        <title>Comparative genomics of the Paenibacillus odorifer group.</title>
        <authorList>
            <person name="Tsai Y.-C."/>
            <person name="Martin N."/>
            <person name="Korlach J."/>
            <person name="Wiedmann M."/>
        </authorList>
    </citation>
    <scope>NUCLEOTIDE SEQUENCE [LARGE SCALE GENOMIC DNA]</scope>
    <source>
        <strain evidence="1 2">DSM 18334</strain>
    </source>
</reference>
<accession>A0A098MB77</accession>
<proteinExistence type="predicted"/>
<evidence type="ECO:0000313" key="2">
    <source>
        <dbReference type="Proteomes" id="UP000029734"/>
    </source>
</evidence>
<gene>
    <name evidence="1" type="ORF">PWYN_10955</name>
</gene>
<protein>
    <submittedName>
        <fullName evidence="1">Uncharacterized protein</fullName>
    </submittedName>
</protein>
<dbReference type="AlphaFoldDB" id="A0A098MB77"/>
<reference evidence="1 2" key="1">
    <citation type="submission" date="2014-08" db="EMBL/GenBank/DDBJ databases">
        <authorList>
            <person name="den Bakker H.C."/>
        </authorList>
    </citation>
    <scope>NUCLEOTIDE SEQUENCE [LARGE SCALE GENOMIC DNA]</scope>
    <source>
        <strain evidence="1 2">DSM 18334</strain>
    </source>
</reference>
<dbReference type="STRING" id="268407.PWYN_10955"/>
<keyword evidence="2" id="KW-1185">Reference proteome</keyword>
<sequence length="59" mass="6802">MSDKLWQWVQGMKGGTLALADIQMSADPAVFEKFKIMFEKSSKTNVYKLIETMKGEWPM</sequence>
<dbReference type="Proteomes" id="UP000029734">
    <property type="component" value="Unassembled WGS sequence"/>
</dbReference>
<name>A0A098MB77_9BACL</name>
<evidence type="ECO:0000313" key="1">
    <source>
        <dbReference type="EMBL" id="KGE19799.1"/>
    </source>
</evidence>
<dbReference type="RefSeq" id="WP_036651206.1">
    <property type="nucleotide sequence ID" value="NZ_JQCR01000002.1"/>
</dbReference>
<dbReference type="OrthoDB" id="2663427at2"/>
<comment type="caution">
    <text evidence="1">The sequence shown here is derived from an EMBL/GenBank/DDBJ whole genome shotgun (WGS) entry which is preliminary data.</text>
</comment>